<keyword evidence="6" id="KW-0413">Isomerase</keyword>
<dbReference type="EC" id="5.6.2.1" evidence="3"/>
<dbReference type="SUPFAM" id="SSF55869">
    <property type="entry name" value="DNA topoisomerase I domain"/>
    <property type="match status" value="1"/>
</dbReference>
<dbReference type="Pfam" id="PF21338">
    <property type="entry name" value="Top1B_N_bact"/>
    <property type="match status" value="1"/>
</dbReference>
<dbReference type="PRINTS" id="PR00416">
    <property type="entry name" value="EUTPISMRASEI"/>
</dbReference>
<evidence type="ECO:0000256" key="5">
    <source>
        <dbReference type="ARBA" id="ARBA00023125"/>
    </source>
</evidence>
<dbReference type="InterPro" id="IPR011010">
    <property type="entry name" value="DNA_brk_join_enz"/>
</dbReference>
<feature type="domain" description="DNA topoisomerase I catalytic core eukaryotic-type" evidence="7">
    <location>
        <begin position="109"/>
        <end position="324"/>
    </location>
</feature>
<evidence type="ECO:0000313" key="9">
    <source>
        <dbReference type="EMBL" id="MDY3557972.1"/>
    </source>
</evidence>
<feature type="domain" description="DNA topoisomerase IB N-terminal" evidence="8">
    <location>
        <begin position="48"/>
        <end position="96"/>
    </location>
</feature>
<reference evidence="10" key="1">
    <citation type="journal article" date="2023" name="Mar. Drugs">
        <title>Gemmata algarum, a Novel Planctomycete Isolated from an Algal Mat, Displays Antimicrobial Activity.</title>
        <authorList>
            <person name="Kumar G."/>
            <person name="Kallscheuer N."/>
            <person name="Kashif M."/>
            <person name="Ahamad S."/>
            <person name="Jagadeeshwari U."/>
            <person name="Pannikurungottu S."/>
            <person name="Haufschild T."/>
            <person name="Kabuu M."/>
            <person name="Sasikala C."/>
            <person name="Jogler C."/>
            <person name="Ramana C."/>
        </authorList>
    </citation>
    <scope>NUCLEOTIDE SEQUENCE [LARGE SCALE GENOMIC DNA]</scope>
    <source>
        <strain evidence="10">JC673</strain>
    </source>
</reference>
<dbReference type="InterPro" id="IPR001631">
    <property type="entry name" value="TopoI"/>
</dbReference>
<dbReference type="InterPro" id="IPR049331">
    <property type="entry name" value="Top1B_N_bact"/>
</dbReference>
<organism evidence="9 10">
    <name type="scientific">Gemmata algarum</name>
    <dbReference type="NCBI Taxonomy" id="2975278"/>
    <lineage>
        <taxon>Bacteria</taxon>
        <taxon>Pseudomonadati</taxon>
        <taxon>Planctomycetota</taxon>
        <taxon>Planctomycetia</taxon>
        <taxon>Gemmatales</taxon>
        <taxon>Gemmataceae</taxon>
        <taxon>Gemmata</taxon>
    </lineage>
</organism>
<sequence>MTRAAVTIRVKRTVTTRVTVEAVFKFAARVSHTSDDRPGIRRERVRGGFRYRAPGGELIRDTATLARIRSLAIPPAWEQVWICTSPRGHVQATGRDARGRKQYRYHPAFRSSREGDKFGRVAAFGATLPKIRKRIEADLRRPGLPKQKVLAAVVKLLDHTHLRVGNAEYAKANKSFGLSTLCDRHVSFTRGSMRVQFRGKSGVRHERQVSDKRLARVVRSCRDLPGQHLFQYRTPDNEVRKIGSADVNAYIRAAAGGSFTAKDFRTWAGTVVALQLARDLPVPESRTAAEKAFVSVIEGVAAVLGNTPAVCRKSYVHPRVLEAFAAGAILRSKQRSGMSRAESGLLHLLDTNEGQ</sequence>
<evidence type="ECO:0000256" key="4">
    <source>
        <dbReference type="ARBA" id="ARBA00023029"/>
    </source>
</evidence>
<dbReference type="Gene3D" id="1.10.132.120">
    <property type="match status" value="1"/>
</dbReference>
<evidence type="ECO:0000256" key="3">
    <source>
        <dbReference type="ARBA" id="ARBA00012891"/>
    </source>
</evidence>
<dbReference type="SUPFAM" id="SSF56349">
    <property type="entry name" value="DNA breaking-rejoining enzymes"/>
    <property type="match status" value="1"/>
</dbReference>
<proteinExistence type="inferred from homology"/>
<dbReference type="RefSeq" id="WP_320684962.1">
    <property type="nucleotide sequence ID" value="NZ_JAXBLV010000010.1"/>
</dbReference>
<dbReference type="InterPro" id="IPR035447">
    <property type="entry name" value="DNA_topo_I_N_sf"/>
</dbReference>
<evidence type="ECO:0000313" key="10">
    <source>
        <dbReference type="Proteomes" id="UP001272242"/>
    </source>
</evidence>
<comment type="similarity">
    <text evidence="2">Belongs to the type IB topoisomerase family.</text>
</comment>
<keyword evidence="5" id="KW-0238">DNA-binding</keyword>
<dbReference type="InterPro" id="IPR014711">
    <property type="entry name" value="TopoI_cat_a-hlx-sub_euk"/>
</dbReference>
<dbReference type="Gene3D" id="3.30.66.10">
    <property type="entry name" value="DNA topoisomerase I domain"/>
    <property type="match status" value="1"/>
</dbReference>
<dbReference type="Gene3D" id="3.90.15.10">
    <property type="entry name" value="Topoisomerase I, Chain A, domain 3"/>
    <property type="match status" value="1"/>
</dbReference>
<dbReference type="EMBL" id="JAXBLV010000010">
    <property type="protein sequence ID" value="MDY3557972.1"/>
    <property type="molecule type" value="Genomic_DNA"/>
</dbReference>
<dbReference type="PROSITE" id="PS52038">
    <property type="entry name" value="TOPO_IB_2"/>
    <property type="match status" value="1"/>
</dbReference>
<evidence type="ECO:0000259" key="8">
    <source>
        <dbReference type="Pfam" id="PF21338"/>
    </source>
</evidence>
<keyword evidence="10" id="KW-1185">Reference proteome</keyword>
<evidence type="ECO:0000259" key="7">
    <source>
        <dbReference type="Pfam" id="PF01028"/>
    </source>
</evidence>
<evidence type="ECO:0000256" key="6">
    <source>
        <dbReference type="ARBA" id="ARBA00023235"/>
    </source>
</evidence>
<dbReference type="Proteomes" id="UP001272242">
    <property type="component" value="Unassembled WGS sequence"/>
</dbReference>
<gene>
    <name evidence="9" type="ORF">R5W23_000257</name>
</gene>
<comment type="caution">
    <text evidence="9">The sequence shown here is derived from an EMBL/GenBank/DDBJ whole genome shotgun (WGS) entry which is preliminary data.</text>
</comment>
<keyword evidence="4" id="KW-0799">Topoisomerase</keyword>
<dbReference type="InterPro" id="IPR013500">
    <property type="entry name" value="TopoI_cat_euk"/>
</dbReference>
<evidence type="ECO:0000256" key="2">
    <source>
        <dbReference type="ARBA" id="ARBA00006645"/>
    </source>
</evidence>
<protein>
    <recommendedName>
        <fullName evidence="3">DNA topoisomerase</fullName>
        <ecNumber evidence="3">5.6.2.1</ecNumber>
    </recommendedName>
</protein>
<name>A0ABU5EU39_9BACT</name>
<comment type="catalytic activity">
    <reaction evidence="1">
        <text>ATP-independent breakage of single-stranded DNA, followed by passage and rejoining.</text>
        <dbReference type="EC" id="5.6.2.1"/>
    </reaction>
</comment>
<evidence type="ECO:0000256" key="1">
    <source>
        <dbReference type="ARBA" id="ARBA00000213"/>
    </source>
</evidence>
<accession>A0ABU5EU39</accession>
<dbReference type="Pfam" id="PF01028">
    <property type="entry name" value="Topoisom_I"/>
    <property type="match status" value="1"/>
</dbReference>